<keyword evidence="2" id="KW-1185">Reference proteome</keyword>
<organism evidence="1 2">
    <name type="scientific">Meloidogyne enterolobii</name>
    <name type="common">Root-knot nematode worm</name>
    <name type="synonym">Meloidogyne mayaguensis</name>
    <dbReference type="NCBI Taxonomy" id="390850"/>
    <lineage>
        <taxon>Eukaryota</taxon>
        <taxon>Metazoa</taxon>
        <taxon>Ecdysozoa</taxon>
        <taxon>Nematoda</taxon>
        <taxon>Chromadorea</taxon>
        <taxon>Rhabditida</taxon>
        <taxon>Tylenchina</taxon>
        <taxon>Tylenchomorpha</taxon>
        <taxon>Tylenchoidea</taxon>
        <taxon>Meloidogynidae</taxon>
        <taxon>Meloidogyninae</taxon>
        <taxon>Meloidogyne</taxon>
    </lineage>
</organism>
<evidence type="ECO:0000313" key="1">
    <source>
        <dbReference type="EMBL" id="CAK5069600.1"/>
    </source>
</evidence>
<gene>
    <name evidence="1" type="ORF">MENTE1834_LOCUS18396</name>
</gene>
<proteinExistence type="predicted"/>
<sequence>MKEATVKSKNLQQECPLGEIIYKLSDREDYCSSDVDCPPMGRCNLHTHLCCGPPGECPVAGEHPVFDEQGEKLLDERTWSNMENVNNNNL</sequence>
<reference evidence="1" key="1">
    <citation type="submission" date="2023-11" db="EMBL/GenBank/DDBJ databases">
        <authorList>
            <person name="Poullet M."/>
        </authorList>
    </citation>
    <scope>NUCLEOTIDE SEQUENCE</scope>
    <source>
        <strain evidence="1">E1834</strain>
    </source>
</reference>
<protein>
    <submittedName>
        <fullName evidence="1">Uncharacterized protein</fullName>
    </submittedName>
</protein>
<name>A0ACB0YYN9_MELEN</name>
<evidence type="ECO:0000313" key="2">
    <source>
        <dbReference type="Proteomes" id="UP001497535"/>
    </source>
</evidence>
<accession>A0ACB0YYN9</accession>
<dbReference type="EMBL" id="CAVMJV010000021">
    <property type="protein sequence ID" value="CAK5069600.1"/>
    <property type="molecule type" value="Genomic_DNA"/>
</dbReference>
<dbReference type="Proteomes" id="UP001497535">
    <property type="component" value="Unassembled WGS sequence"/>
</dbReference>
<comment type="caution">
    <text evidence="1">The sequence shown here is derived from an EMBL/GenBank/DDBJ whole genome shotgun (WGS) entry which is preliminary data.</text>
</comment>